<reference evidence="2 3" key="1">
    <citation type="submission" date="2020-11" db="EMBL/GenBank/DDBJ databases">
        <title>Carbohydrate-dependent, anaerobic sulfur respiration: A novel catabolism in halophilic archaea.</title>
        <authorList>
            <person name="Sorokin D.Y."/>
            <person name="Messina E."/>
            <person name="Smedile F."/>
            <person name="La Cono V."/>
            <person name="Hallsworth J.E."/>
            <person name="Yakimov M.M."/>
        </authorList>
    </citation>
    <scope>NUCLEOTIDE SEQUENCE [LARGE SCALE GENOMIC DNA]</scope>
    <source>
        <strain evidence="2 3">HSR-Est</strain>
    </source>
</reference>
<accession>A0A897NW44</accession>
<dbReference type="InterPro" id="IPR007404">
    <property type="entry name" value="YdjM-like"/>
</dbReference>
<dbReference type="EMBL" id="CP064791">
    <property type="protein sequence ID" value="QSG15785.1"/>
    <property type="molecule type" value="Genomic_DNA"/>
</dbReference>
<keyword evidence="1" id="KW-0472">Membrane</keyword>
<dbReference type="AlphaFoldDB" id="A0A897NW44"/>
<feature type="transmembrane region" description="Helical" evidence="1">
    <location>
        <begin position="12"/>
        <end position="38"/>
    </location>
</feature>
<gene>
    <name evidence="2" type="ORF">HSEST_2273</name>
</gene>
<dbReference type="RefSeq" id="WP_229121040.1">
    <property type="nucleotide sequence ID" value="NZ_CP064791.1"/>
</dbReference>
<evidence type="ECO:0000313" key="2">
    <source>
        <dbReference type="EMBL" id="QSG15785.1"/>
    </source>
</evidence>
<feature type="transmembrane region" description="Helical" evidence="1">
    <location>
        <begin position="90"/>
        <end position="112"/>
    </location>
</feature>
<keyword evidence="3" id="KW-1185">Reference proteome</keyword>
<feature type="transmembrane region" description="Helical" evidence="1">
    <location>
        <begin position="144"/>
        <end position="165"/>
    </location>
</feature>
<dbReference type="GO" id="GO:0016787">
    <property type="term" value="F:hydrolase activity"/>
    <property type="evidence" value="ECO:0007669"/>
    <property type="project" value="UniProtKB-KW"/>
</dbReference>
<keyword evidence="1" id="KW-1133">Transmembrane helix</keyword>
<sequence>MYRIGHQGVNLLLFAPAFAALALSGHAVLGLVGVVVVFSTASMPDIDIRLPLVSHRGITHTVWAAGALGVAVAIPVYYAGTAIASSVPELAVYDPVVLGSYTGGVVAFSMLGHLVGDLLTPMGIRPFAPLGRSYSLGLWTADSIANKALFGLGVVVLGGTAGVAFL</sequence>
<name>A0A897NW44_9EURY</name>
<dbReference type="GeneID" id="68858909"/>
<evidence type="ECO:0000256" key="1">
    <source>
        <dbReference type="SAM" id="Phobius"/>
    </source>
</evidence>
<protein>
    <submittedName>
        <fullName evidence="2">Membrane-bound metal-dependent hydrolase YbcI, DUF457 family</fullName>
    </submittedName>
</protein>
<dbReference type="Proteomes" id="UP000663292">
    <property type="component" value="Chromosome"/>
</dbReference>
<feature type="transmembrane region" description="Helical" evidence="1">
    <location>
        <begin position="58"/>
        <end position="78"/>
    </location>
</feature>
<keyword evidence="2" id="KW-0378">Hydrolase</keyword>
<proteinExistence type="predicted"/>
<dbReference type="Pfam" id="PF04307">
    <property type="entry name" value="YdjM"/>
    <property type="match status" value="1"/>
</dbReference>
<keyword evidence="1" id="KW-0812">Transmembrane</keyword>
<organism evidence="2 3">
    <name type="scientific">Halapricum desulfuricans</name>
    <dbReference type="NCBI Taxonomy" id="2841257"/>
    <lineage>
        <taxon>Archaea</taxon>
        <taxon>Methanobacteriati</taxon>
        <taxon>Methanobacteriota</taxon>
        <taxon>Stenosarchaea group</taxon>
        <taxon>Halobacteria</taxon>
        <taxon>Halobacteriales</taxon>
        <taxon>Haloarculaceae</taxon>
        <taxon>Halapricum</taxon>
    </lineage>
</organism>
<evidence type="ECO:0000313" key="3">
    <source>
        <dbReference type="Proteomes" id="UP000663292"/>
    </source>
</evidence>